<comment type="caution">
    <text evidence="5">The sequence shown here is derived from an EMBL/GenBank/DDBJ whole genome shotgun (WGS) entry which is preliminary data.</text>
</comment>
<evidence type="ECO:0000256" key="1">
    <source>
        <dbReference type="ARBA" id="ARBA00005964"/>
    </source>
</evidence>
<dbReference type="Proteomes" id="UP001430848">
    <property type="component" value="Unassembled WGS sequence"/>
</dbReference>
<dbReference type="PANTHER" id="PTHR43142:SF4">
    <property type="entry name" value="CARBOXYLIC ESTER HYDROLASE"/>
    <property type="match status" value="1"/>
</dbReference>
<dbReference type="InterPro" id="IPR019826">
    <property type="entry name" value="Carboxylesterase_B_AS"/>
</dbReference>
<dbReference type="EC" id="3.1.1.-" evidence="3"/>
<organism evidence="5 6">
    <name type="scientific">Diaporthe eres</name>
    <name type="common">Phomopsis oblonga</name>
    <dbReference type="NCBI Taxonomy" id="83184"/>
    <lineage>
        <taxon>Eukaryota</taxon>
        <taxon>Fungi</taxon>
        <taxon>Dikarya</taxon>
        <taxon>Ascomycota</taxon>
        <taxon>Pezizomycotina</taxon>
        <taxon>Sordariomycetes</taxon>
        <taxon>Sordariomycetidae</taxon>
        <taxon>Diaporthales</taxon>
        <taxon>Diaporthaceae</taxon>
        <taxon>Diaporthe</taxon>
        <taxon>Diaporthe eres species complex</taxon>
    </lineage>
</organism>
<evidence type="ECO:0000313" key="6">
    <source>
        <dbReference type="Proteomes" id="UP001430848"/>
    </source>
</evidence>
<sequence length="459" mass="51888">MAPLLCVDPQNGSSEACLNLNMWIPTGKPPIEWWPVYFYLHGGFLQFGDANLDPTRDPSNLLFYTDVRCIIIMPMYRLGIFGFLASSELQQEAQFFDLRSGNYGLWDQRLALEWTHANVVGFGGNPRNITIGGYSGGAYSAFLQLQYDLMRPAGDQIIRRVVLQSNGPGVQPVSLKSAQEQFDRVVELCGIEKYSSPRDKLKFLRGMDHRTLVSKLSNSKDMGLVFRPILDSDFAQPSLCRIHNNVLASLAVKRGIKFFMGSVQQEENFYGSQPVVSYEDMLSRLSRTFPLPAVKAVVPHYDVSDTSRKPDYWKRLHGRILADLQVYVHTRGLVTSLQAAGLPLSSVLRYEIRWRVDSTASILPEFLGVTHGTDIFFIWFYNANAGLSPNEQVVIKTWLKPFAAFLRGDDDIEWGVENITDVRVLDSDGTVKICRDQRWEHAISVWDTIGRVTQSTENS</sequence>
<protein>
    <recommendedName>
        <fullName evidence="3">Carboxylic ester hydrolase</fullName>
        <ecNumber evidence="3">3.1.1.-</ecNumber>
    </recommendedName>
</protein>
<dbReference type="PANTHER" id="PTHR43142">
    <property type="entry name" value="CARBOXYLIC ESTER HYDROLASE"/>
    <property type="match status" value="1"/>
</dbReference>
<evidence type="ECO:0000256" key="3">
    <source>
        <dbReference type="RuleBase" id="RU361235"/>
    </source>
</evidence>
<dbReference type="SUPFAM" id="SSF53474">
    <property type="entry name" value="alpha/beta-Hydrolases"/>
    <property type="match status" value="1"/>
</dbReference>
<gene>
    <name evidence="5" type="ORF">SLS63_008056</name>
</gene>
<dbReference type="InterPro" id="IPR029058">
    <property type="entry name" value="AB_hydrolase_fold"/>
</dbReference>
<keyword evidence="6" id="KW-1185">Reference proteome</keyword>
<dbReference type="InterPro" id="IPR002018">
    <property type="entry name" value="CarbesteraseB"/>
</dbReference>
<evidence type="ECO:0000256" key="2">
    <source>
        <dbReference type="ARBA" id="ARBA00022801"/>
    </source>
</evidence>
<evidence type="ECO:0000259" key="4">
    <source>
        <dbReference type="Pfam" id="PF00135"/>
    </source>
</evidence>
<evidence type="ECO:0000313" key="5">
    <source>
        <dbReference type="EMBL" id="KAK7725600.1"/>
    </source>
</evidence>
<dbReference type="Gene3D" id="3.40.50.1820">
    <property type="entry name" value="alpha/beta hydrolase"/>
    <property type="match status" value="1"/>
</dbReference>
<dbReference type="Pfam" id="PF00135">
    <property type="entry name" value="COesterase"/>
    <property type="match status" value="1"/>
</dbReference>
<keyword evidence="2 3" id="KW-0378">Hydrolase</keyword>
<accession>A0ABR1P3Q1</accession>
<reference evidence="5 6" key="1">
    <citation type="submission" date="2024-02" db="EMBL/GenBank/DDBJ databases">
        <title>De novo assembly and annotation of 12 fungi associated with fruit tree decline syndrome in Ontario, Canada.</title>
        <authorList>
            <person name="Sulman M."/>
            <person name="Ellouze W."/>
            <person name="Ilyukhin E."/>
        </authorList>
    </citation>
    <scope>NUCLEOTIDE SEQUENCE [LARGE SCALE GENOMIC DNA]</scope>
    <source>
        <strain evidence="5 6">M169</strain>
    </source>
</reference>
<dbReference type="EMBL" id="JAKNSF020000048">
    <property type="protein sequence ID" value="KAK7725600.1"/>
    <property type="molecule type" value="Genomic_DNA"/>
</dbReference>
<name>A0ABR1P3Q1_DIAER</name>
<proteinExistence type="inferred from homology"/>
<feature type="domain" description="Carboxylesterase type B" evidence="4">
    <location>
        <begin position="13"/>
        <end position="410"/>
    </location>
</feature>
<dbReference type="PROSITE" id="PS00122">
    <property type="entry name" value="CARBOXYLESTERASE_B_1"/>
    <property type="match status" value="1"/>
</dbReference>
<comment type="similarity">
    <text evidence="1 3">Belongs to the type-B carboxylesterase/lipase family.</text>
</comment>